<dbReference type="InterPro" id="IPR006683">
    <property type="entry name" value="Thioestr_dom"/>
</dbReference>
<dbReference type="Pfam" id="PF03061">
    <property type="entry name" value="4HBT"/>
    <property type="match status" value="1"/>
</dbReference>
<dbReference type="EMBL" id="WBKB01000003">
    <property type="protein sequence ID" value="KAB1643496.1"/>
    <property type="molecule type" value="Genomic_DNA"/>
</dbReference>
<dbReference type="InterPro" id="IPR052723">
    <property type="entry name" value="Acyl-CoA_thioesterase_PaaI"/>
</dbReference>
<accession>A0A7J5BBL2</accession>
<name>A0A7J5BBL2_9MICO</name>
<feature type="domain" description="Thioesterase" evidence="2">
    <location>
        <begin position="83"/>
        <end position="157"/>
    </location>
</feature>
<evidence type="ECO:0000313" key="4">
    <source>
        <dbReference type="Proteomes" id="UP000433493"/>
    </source>
</evidence>
<organism evidence="3 4">
    <name type="scientific">Gulosibacter chungangensis</name>
    <dbReference type="NCBI Taxonomy" id="979746"/>
    <lineage>
        <taxon>Bacteria</taxon>
        <taxon>Bacillati</taxon>
        <taxon>Actinomycetota</taxon>
        <taxon>Actinomycetes</taxon>
        <taxon>Micrococcales</taxon>
        <taxon>Microbacteriaceae</taxon>
        <taxon>Gulosibacter</taxon>
    </lineage>
</organism>
<gene>
    <name evidence="3" type="ORF">F8O05_06305</name>
</gene>
<dbReference type="PANTHER" id="PTHR42856">
    <property type="entry name" value="ACYL-COENZYME A THIOESTERASE PAAI"/>
    <property type="match status" value="1"/>
</dbReference>
<dbReference type="GO" id="GO:0016289">
    <property type="term" value="F:acyl-CoA hydrolase activity"/>
    <property type="evidence" value="ECO:0007669"/>
    <property type="project" value="UniProtKB-ARBA"/>
</dbReference>
<dbReference type="Gene3D" id="3.10.129.10">
    <property type="entry name" value="Hotdog Thioesterase"/>
    <property type="match status" value="1"/>
</dbReference>
<dbReference type="PANTHER" id="PTHR42856:SF1">
    <property type="entry name" value="ACYL-COENZYME A THIOESTERASE PAAI"/>
    <property type="match status" value="1"/>
</dbReference>
<reference evidence="3 4" key="1">
    <citation type="submission" date="2019-09" db="EMBL/GenBank/DDBJ databases">
        <title>Phylogeny of genus Pseudoclavibacter and closely related genus.</title>
        <authorList>
            <person name="Li Y."/>
        </authorList>
    </citation>
    <scope>NUCLEOTIDE SEQUENCE [LARGE SCALE GENOMIC DNA]</scope>
    <source>
        <strain evidence="3 4">KCTC 13959</strain>
    </source>
</reference>
<dbReference type="InterPro" id="IPR003736">
    <property type="entry name" value="PAAI_dom"/>
</dbReference>
<dbReference type="Proteomes" id="UP000433493">
    <property type="component" value="Unassembled WGS sequence"/>
</dbReference>
<dbReference type="SUPFAM" id="SSF54637">
    <property type="entry name" value="Thioesterase/thiol ester dehydrase-isomerase"/>
    <property type="match status" value="1"/>
</dbReference>
<proteinExistence type="predicted"/>
<dbReference type="InterPro" id="IPR029069">
    <property type="entry name" value="HotDog_dom_sf"/>
</dbReference>
<keyword evidence="4" id="KW-1185">Reference proteome</keyword>
<keyword evidence="1" id="KW-0378">Hydrolase</keyword>
<comment type="caution">
    <text evidence="3">The sequence shown here is derived from an EMBL/GenBank/DDBJ whole genome shotgun (WGS) entry which is preliminary data.</text>
</comment>
<evidence type="ECO:0000313" key="3">
    <source>
        <dbReference type="EMBL" id="KAB1643496.1"/>
    </source>
</evidence>
<dbReference type="AlphaFoldDB" id="A0A7J5BBL2"/>
<evidence type="ECO:0000256" key="1">
    <source>
        <dbReference type="ARBA" id="ARBA00022801"/>
    </source>
</evidence>
<dbReference type="OrthoDB" id="32575at2"/>
<sequence>MAPELEPGPLSDLPRLQAHLRTDARLGVSDLLTGNDDRSPRERVQHQIDHDAAVQWLGIEFLEVTETGVTVRMPVRDEMRNGFGIVHGGFPYLLADTAFAFSGTASGTPMVTHQSNTTYTAPARGEFLEATSSIQHRYGRNVICEVTVRDEDGTVVAYLSMHGVISKKVASTDNSKLAK</sequence>
<dbReference type="NCBIfam" id="TIGR00369">
    <property type="entry name" value="unchar_dom_1"/>
    <property type="match status" value="1"/>
</dbReference>
<dbReference type="CDD" id="cd03443">
    <property type="entry name" value="PaaI_thioesterase"/>
    <property type="match status" value="1"/>
</dbReference>
<protein>
    <submittedName>
        <fullName evidence="3">PaaI family thioesterase</fullName>
    </submittedName>
</protein>
<evidence type="ECO:0000259" key="2">
    <source>
        <dbReference type="Pfam" id="PF03061"/>
    </source>
</evidence>